<protein>
    <submittedName>
        <fullName evidence="3">Neuropeptide-like protein 31</fullName>
    </submittedName>
</protein>
<feature type="signal peptide" evidence="1">
    <location>
        <begin position="1"/>
        <end position="17"/>
    </location>
</feature>
<organism evidence="2 3">
    <name type="scientific">Heterorhabditis bacteriophora</name>
    <name type="common">Entomopathogenic nematode worm</name>
    <dbReference type="NCBI Taxonomy" id="37862"/>
    <lineage>
        <taxon>Eukaryota</taxon>
        <taxon>Metazoa</taxon>
        <taxon>Ecdysozoa</taxon>
        <taxon>Nematoda</taxon>
        <taxon>Chromadorea</taxon>
        <taxon>Rhabditida</taxon>
        <taxon>Rhabditina</taxon>
        <taxon>Rhabditomorpha</taxon>
        <taxon>Strongyloidea</taxon>
        <taxon>Heterorhabditidae</taxon>
        <taxon>Heterorhabditis</taxon>
    </lineage>
</organism>
<evidence type="ECO:0000256" key="1">
    <source>
        <dbReference type="SAM" id="SignalP"/>
    </source>
</evidence>
<dbReference type="Proteomes" id="UP000095283">
    <property type="component" value="Unplaced"/>
</dbReference>
<keyword evidence="1" id="KW-0732">Signal</keyword>
<feature type="chain" id="PRO_5009310686" evidence="1">
    <location>
        <begin position="18"/>
        <end position="76"/>
    </location>
</feature>
<sequence>MKLLAIILLVNLSLALCYLTGHISNARVKRQYVYGYPYGGLGLGGYPYGMNYPYGYGGYGYGSSYGLLSPYGGYYG</sequence>
<dbReference type="AlphaFoldDB" id="A0A1I7WL20"/>
<name>A0A1I7WL20_HETBA</name>
<dbReference type="WBParaSite" id="Hba_05831">
    <property type="protein sequence ID" value="Hba_05831"/>
    <property type="gene ID" value="Hba_05831"/>
</dbReference>
<evidence type="ECO:0000313" key="3">
    <source>
        <dbReference type="WBParaSite" id="Hba_05831"/>
    </source>
</evidence>
<evidence type="ECO:0000313" key="2">
    <source>
        <dbReference type="Proteomes" id="UP000095283"/>
    </source>
</evidence>
<reference evidence="3" key="1">
    <citation type="submission" date="2016-11" db="UniProtKB">
        <authorList>
            <consortium name="WormBaseParasite"/>
        </authorList>
    </citation>
    <scope>IDENTIFICATION</scope>
</reference>
<proteinExistence type="predicted"/>
<accession>A0A1I7WL20</accession>
<keyword evidence="2" id="KW-1185">Reference proteome</keyword>